<keyword evidence="3" id="KW-0732">Signal</keyword>
<keyword evidence="5" id="KW-0378">Hydrolase</keyword>
<dbReference type="InterPro" id="IPR013128">
    <property type="entry name" value="Peptidase_C1A"/>
</dbReference>
<dbReference type="SMART" id="SM00645">
    <property type="entry name" value="Pept_C1"/>
    <property type="match status" value="1"/>
</dbReference>
<protein>
    <submittedName>
        <fullName evidence="5">Papain family cysteine protease</fullName>
    </submittedName>
</protein>
<dbReference type="InterPro" id="IPR000668">
    <property type="entry name" value="Peptidase_C1A_C"/>
</dbReference>
<sequence>MRLLLQLLVAYICVDQFLSRGFHGIPGRYCSVRTPTCCPNRDDECTAAIQRDHLCYCDMFCDRSPHGGRYCSVRTPTCCPNRDDECTAAIQRDHLCYCDMFCDRSPHGGNDCCPDFEATCRGRGKHESDECISDGIRYNEGDSIEQNCRSWWSARNYSFFWGRSLDEGLKYRLGTLFPEQSVQNMNEIVIKPRDLPEEFDVREKYVCRFYRLNESLKTITILRWPGLIHEVRDQGDCGSSWAVSTTTISSDRLSIISDGRINATISPQQLLSCNQHRQRGCEGGYLDRAWWYIRKLGVVDEECYPYESGQTREPGECRIPKRSYKDGNKITCPSGSELDSTVYKMTPPYRVSSREEDIMTEMITNGPVQATFLVHEDFFMYSSGVYRHTELAKKKGESFTGRGYHAVRLLGWGVDHSTGRDIPYWLAANSWGREWGEDGLFRILRGVDHCQIESFVISAWGRGSKRRRHFKMRKMRRRFHKL</sequence>
<dbReference type="PANTHER" id="PTHR12411">
    <property type="entry name" value="CYSTEINE PROTEASE FAMILY C1-RELATED"/>
    <property type="match status" value="1"/>
</dbReference>
<dbReference type="OrthoDB" id="640249at2759"/>
<accession>A0A0D8XR65</accession>
<organism evidence="5 6">
    <name type="scientific">Dictyocaulus viviparus</name>
    <name type="common">Bovine lungworm</name>
    <dbReference type="NCBI Taxonomy" id="29172"/>
    <lineage>
        <taxon>Eukaryota</taxon>
        <taxon>Metazoa</taxon>
        <taxon>Ecdysozoa</taxon>
        <taxon>Nematoda</taxon>
        <taxon>Chromadorea</taxon>
        <taxon>Rhabditida</taxon>
        <taxon>Rhabditina</taxon>
        <taxon>Rhabditomorpha</taxon>
        <taxon>Strongyloidea</taxon>
        <taxon>Metastrongylidae</taxon>
        <taxon>Dictyocaulus</taxon>
    </lineage>
</organism>
<evidence type="ECO:0000313" key="6">
    <source>
        <dbReference type="Proteomes" id="UP000053766"/>
    </source>
</evidence>
<evidence type="ECO:0000256" key="3">
    <source>
        <dbReference type="SAM" id="SignalP"/>
    </source>
</evidence>
<dbReference type="EMBL" id="KN716318">
    <property type="protein sequence ID" value="KJH47158.1"/>
    <property type="molecule type" value="Genomic_DNA"/>
</dbReference>
<dbReference type="InterPro" id="IPR025661">
    <property type="entry name" value="Pept_asp_AS"/>
</dbReference>
<gene>
    <name evidence="5" type="ORF">DICVIV_06746</name>
</gene>
<dbReference type="GO" id="GO:0006508">
    <property type="term" value="P:proteolysis"/>
    <property type="evidence" value="ECO:0007669"/>
    <property type="project" value="UniProtKB-KW"/>
</dbReference>
<dbReference type="InterPro" id="IPR038765">
    <property type="entry name" value="Papain-like_cys_pep_sf"/>
</dbReference>
<dbReference type="PROSITE" id="PS00639">
    <property type="entry name" value="THIOL_PROTEASE_HIS"/>
    <property type="match status" value="1"/>
</dbReference>
<keyword evidence="2" id="KW-1015">Disulfide bond</keyword>
<keyword evidence="5" id="KW-0645">Protease</keyword>
<dbReference type="InterPro" id="IPR025660">
    <property type="entry name" value="Pept_his_AS"/>
</dbReference>
<dbReference type="CDD" id="cd02620">
    <property type="entry name" value="Peptidase_C1A_CathepsinB"/>
    <property type="match status" value="1"/>
</dbReference>
<feature type="signal peptide" evidence="3">
    <location>
        <begin position="1"/>
        <end position="19"/>
    </location>
</feature>
<reference evidence="6" key="2">
    <citation type="journal article" date="2016" name="Sci. Rep.">
        <title>Dictyocaulus viviparus genome, variome and transcriptome elucidate lungworm biology and support future intervention.</title>
        <authorList>
            <person name="McNulty S.N."/>
            <person name="Strube C."/>
            <person name="Rosa B.A."/>
            <person name="Martin J.C."/>
            <person name="Tyagi R."/>
            <person name="Choi Y.J."/>
            <person name="Wang Q."/>
            <person name="Hallsworth Pepin K."/>
            <person name="Zhang X."/>
            <person name="Ozersky P."/>
            <person name="Wilson R.K."/>
            <person name="Sternberg P.W."/>
            <person name="Gasser R.B."/>
            <person name="Mitreva M."/>
        </authorList>
    </citation>
    <scope>NUCLEOTIDE SEQUENCE [LARGE SCALE GENOMIC DNA]</scope>
    <source>
        <strain evidence="6">HannoverDv2000</strain>
    </source>
</reference>
<dbReference type="Gene3D" id="3.90.70.10">
    <property type="entry name" value="Cysteine proteinases"/>
    <property type="match status" value="1"/>
</dbReference>
<dbReference type="SUPFAM" id="SSF54001">
    <property type="entry name" value="Cysteine proteinases"/>
    <property type="match status" value="1"/>
</dbReference>
<comment type="similarity">
    <text evidence="1">Belongs to the peptidase C1 family.</text>
</comment>
<evidence type="ECO:0000256" key="1">
    <source>
        <dbReference type="ARBA" id="ARBA00008455"/>
    </source>
</evidence>
<dbReference type="PROSITE" id="PS00640">
    <property type="entry name" value="THIOL_PROTEASE_ASN"/>
    <property type="match status" value="1"/>
</dbReference>
<keyword evidence="6" id="KW-1185">Reference proteome</keyword>
<dbReference type="PROSITE" id="PS50958">
    <property type="entry name" value="SMB_2"/>
    <property type="match status" value="1"/>
</dbReference>
<evidence type="ECO:0000256" key="2">
    <source>
        <dbReference type="ARBA" id="ARBA00023157"/>
    </source>
</evidence>
<feature type="domain" description="SMB" evidence="4">
    <location>
        <begin position="74"/>
        <end position="129"/>
    </location>
</feature>
<reference evidence="5 6" key="1">
    <citation type="submission" date="2013-11" db="EMBL/GenBank/DDBJ databases">
        <title>Draft genome of the bovine lungworm Dictyocaulus viviparus.</title>
        <authorList>
            <person name="Mitreva M."/>
        </authorList>
    </citation>
    <scope>NUCLEOTIDE SEQUENCE [LARGE SCALE GENOMIC DNA]</scope>
    <source>
        <strain evidence="5 6">HannoverDv2000</strain>
    </source>
</reference>
<dbReference type="InterPro" id="IPR001212">
    <property type="entry name" value="Somatomedin_B_dom"/>
</dbReference>
<proteinExistence type="inferred from homology"/>
<evidence type="ECO:0000313" key="5">
    <source>
        <dbReference type="EMBL" id="KJH47158.1"/>
    </source>
</evidence>
<dbReference type="Pfam" id="PF00112">
    <property type="entry name" value="Peptidase_C1"/>
    <property type="match status" value="1"/>
</dbReference>
<dbReference type="AlphaFoldDB" id="A0A0D8XR65"/>
<dbReference type="GO" id="GO:0008234">
    <property type="term" value="F:cysteine-type peptidase activity"/>
    <property type="evidence" value="ECO:0007669"/>
    <property type="project" value="InterPro"/>
</dbReference>
<name>A0A0D8XR65_DICVI</name>
<dbReference type="STRING" id="29172.A0A0D8XR65"/>
<evidence type="ECO:0000259" key="4">
    <source>
        <dbReference type="PROSITE" id="PS50958"/>
    </source>
</evidence>
<feature type="chain" id="PRO_5018786829" evidence="3">
    <location>
        <begin position="20"/>
        <end position="482"/>
    </location>
</feature>
<dbReference type="Proteomes" id="UP000053766">
    <property type="component" value="Unassembled WGS sequence"/>
</dbReference>
<dbReference type="FunFam" id="3.90.70.10:FF:000165">
    <property type="entry name" value="Tubulointerstitial nephritis antigen-like"/>
    <property type="match status" value="1"/>
</dbReference>